<dbReference type="Proteomes" id="UP001365542">
    <property type="component" value="Unassembled WGS sequence"/>
</dbReference>
<feature type="compositionally biased region" description="Low complexity" evidence="1">
    <location>
        <begin position="302"/>
        <end position="312"/>
    </location>
</feature>
<evidence type="ECO:0000256" key="1">
    <source>
        <dbReference type="SAM" id="MobiDB-lite"/>
    </source>
</evidence>
<reference evidence="2 3" key="1">
    <citation type="submission" date="2019-10" db="EMBL/GenBank/DDBJ databases">
        <authorList>
            <person name="Palmer J.M."/>
        </authorList>
    </citation>
    <scope>NUCLEOTIDE SEQUENCE [LARGE SCALE GENOMIC DNA]</scope>
    <source>
        <strain evidence="2 3">TWF694</strain>
    </source>
</reference>
<protein>
    <submittedName>
        <fullName evidence="2">Uncharacterized protein</fullName>
    </submittedName>
</protein>
<feature type="region of interest" description="Disordered" evidence="1">
    <location>
        <begin position="273"/>
        <end position="352"/>
    </location>
</feature>
<evidence type="ECO:0000313" key="2">
    <source>
        <dbReference type="EMBL" id="KAK6541078.1"/>
    </source>
</evidence>
<feature type="compositionally biased region" description="Polar residues" evidence="1">
    <location>
        <begin position="120"/>
        <end position="130"/>
    </location>
</feature>
<feature type="compositionally biased region" description="Basic and acidic residues" evidence="1">
    <location>
        <begin position="225"/>
        <end position="236"/>
    </location>
</feature>
<accession>A0AAV9XGM7</accession>
<proteinExistence type="predicted"/>
<dbReference type="AlphaFoldDB" id="A0AAV9XGM7"/>
<evidence type="ECO:0000313" key="3">
    <source>
        <dbReference type="Proteomes" id="UP001365542"/>
    </source>
</evidence>
<feature type="region of interest" description="Disordered" evidence="1">
    <location>
        <begin position="27"/>
        <end position="206"/>
    </location>
</feature>
<feature type="compositionally biased region" description="Basic and acidic residues" evidence="1">
    <location>
        <begin position="332"/>
        <end position="351"/>
    </location>
</feature>
<dbReference type="EMBL" id="JAVHJO010000004">
    <property type="protein sequence ID" value="KAK6541078.1"/>
    <property type="molecule type" value="Genomic_DNA"/>
</dbReference>
<name>A0AAV9XGM7_9PEZI</name>
<comment type="caution">
    <text evidence="2">The sequence shown here is derived from an EMBL/GenBank/DDBJ whole genome shotgun (WGS) entry which is preliminary data.</text>
</comment>
<sequence length="499" mass="54402">MYSLQLRRGLARGRIWHTSAIYQNSRLAGEEPSEYHYQQSQTRDFHGSRWVGDGAKGDGGSGNGGPPREIPKLNFADLVKKAGTLRQAMFKRPPPTEQSSAPAATTAPTPTPQSSPSPAVSQVRQPIATTPPSYQQQQQQSQPSQYQQQGQRVPKPLPSTYKPPLAPTGPPKIRKQMIGAAAPQDVSSLMSQSAQTAPQSESAARVQRINRMRARIRRYDTEPELKVADREDREIGPQDEYTNINERQVARAQERAFAQVNDSSVIERSLTPAGASVGFTGSGSGGTSARFTAGRDRDGNTAKRLAGRLSARGGRGGRGGGGGRGGRGGARGGKEGGKKEKMSANARLEEMRAEEEFEREWVEMTAHPEKQEPGEIEAHPVYDSTRPYFADTADIHKWIPAVGGGASHGARKLVYMGKPKHEPMLKWTARALCGDGILIPGQEFVREMEGVEKGGKVEKMLSRAEEGLMKNASFKDRQQEQFLDIVRAKLGVKMGEVRA</sequence>
<feature type="compositionally biased region" description="Polar residues" evidence="1">
    <location>
        <begin position="185"/>
        <end position="202"/>
    </location>
</feature>
<feature type="compositionally biased region" description="Gly residues" evidence="1">
    <location>
        <begin position="313"/>
        <end position="331"/>
    </location>
</feature>
<feature type="compositionally biased region" description="Low complexity" evidence="1">
    <location>
        <begin position="97"/>
        <end position="108"/>
    </location>
</feature>
<organism evidence="2 3">
    <name type="scientific">Orbilia ellipsospora</name>
    <dbReference type="NCBI Taxonomy" id="2528407"/>
    <lineage>
        <taxon>Eukaryota</taxon>
        <taxon>Fungi</taxon>
        <taxon>Dikarya</taxon>
        <taxon>Ascomycota</taxon>
        <taxon>Pezizomycotina</taxon>
        <taxon>Orbiliomycetes</taxon>
        <taxon>Orbiliales</taxon>
        <taxon>Orbiliaceae</taxon>
        <taxon>Orbilia</taxon>
    </lineage>
</organism>
<feature type="compositionally biased region" description="Low complexity" evidence="1">
    <location>
        <begin position="131"/>
        <end position="149"/>
    </location>
</feature>
<gene>
    <name evidence="2" type="ORF">TWF694_008454</name>
</gene>
<keyword evidence="3" id="KW-1185">Reference proteome</keyword>
<feature type="region of interest" description="Disordered" evidence="1">
    <location>
        <begin position="225"/>
        <end position="244"/>
    </location>
</feature>